<sequence>MQLLFRLVDVVPCDKRRLCAVYDENVMLGIFDVDPGPPGRVTMIACHVMSCLSAWTAAGLQTGSVGRRTAAGYRVQQEDCRLEQGRHPPLLFCLGHHPLGVGRCWGTLCTLRVPIQYEATEEAAEESVFGIGL</sequence>
<comment type="caution">
    <text evidence="1">The sequence shown here is derived from an EMBL/GenBank/DDBJ whole genome shotgun (WGS) entry which is preliminary data.</text>
</comment>
<dbReference type="EMBL" id="AMZH03004818">
    <property type="protein sequence ID" value="RRT68067.1"/>
    <property type="molecule type" value="Genomic_DNA"/>
</dbReference>
<reference evidence="1 2" key="1">
    <citation type="journal article" date="2014" name="Agronomy (Basel)">
        <title>A Draft Genome Sequence for Ensete ventricosum, the Drought-Tolerant Tree Against Hunger.</title>
        <authorList>
            <person name="Harrison J."/>
            <person name="Moore K.A."/>
            <person name="Paszkiewicz K."/>
            <person name="Jones T."/>
            <person name="Grant M."/>
            <person name="Ambacheew D."/>
            <person name="Muzemil S."/>
            <person name="Studholme D.J."/>
        </authorList>
    </citation>
    <scope>NUCLEOTIDE SEQUENCE [LARGE SCALE GENOMIC DNA]</scope>
</reference>
<accession>A0A426ZVS7</accession>
<dbReference type="AlphaFoldDB" id="A0A426ZVS7"/>
<gene>
    <name evidence="1" type="ORF">B296_00005480</name>
</gene>
<evidence type="ECO:0000313" key="2">
    <source>
        <dbReference type="Proteomes" id="UP000287651"/>
    </source>
</evidence>
<name>A0A426ZVS7_ENSVE</name>
<dbReference type="Proteomes" id="UP000287651">
    <property type="component" value="Unassembled WGS sequence"/>
</dbReference>
<protein>
    <submittedName>
        <fullName evidence="1">Uncharacterized protein</fullName>
    </submittedName>
</protein>
<proteinExistence type="predicted"/>
<organism evidence="1 2">
    <name type="scientific">Ensete ventricosum</name>
    <name type="common">Abyssinian banana</name>
    <name type="synonym">Musa ensete</name>
    <dbReference type="NCBI Taxonomy" id="4639"/>
    <lineage>
        <taxon>Eukaryota</taxon>
        <taxon>Viridiplantae</taxon>
        <taxon>Streptophyta</taxon>
        <taxon>Embryophyta</taxon>
        <taxon>Tracheophyta</taxon>
        <taxon>Spermatophyta</taxon>
        <taxon>Magnoliopsida</taxon>
        <taxon>Liliopsida</taxon>
        <taxon>Zingiberales</taxon>
        <taxon>Musaceae</taxon>
        <taxon>Ensete</taxon>
    </lineage>
</organism>
<evidence type="ECO:0000313" key="1">
    <source>
        <dbReference type="EMBL" id="RRT68067.1"/>
    </source>
</evidence>